<gene>
    <name evidence="2" type="ORF">CBOVIS_LOCUS1521</name>
</gene>
<dbReference type="OrthoDB" id="422106at2759"/>
<accession>A0A8S1E9F7</accession>
<evidence type="ECO:0000313" key="3">
    <source>
        <dbReference type="Proteomes" id="UP000494206"/>
    </source>
</evidence>
<comment type="caution">
    <text evidence="2">The sequence shown here is derived from an EMBL/GenBank/DDBJ whole genome shotgun (WGS) entry which is preliminary data.</text>
</comment>
<proteinExistence type="predicted"/>
<name>A0A8S1E9F7_9PELO</name>
<dbReference type="EMBL" id="CADEPM010000001">
    <property type="protein sequence ID" value="CAB3398224.1"/>
    <property type="molecule type" value="Genomic_DNA"/>
</dbReference>
<dbReference type="AlphaFoldDB" id="A0A8S1E9F7"/>
<protein>
    <submittedName>
        <fullName evidence="2">Uncharacterized protein</fullName>
    </submittedName>
</protein>
<reference evidence="2 3" key="1">
    <citation type="submission" date="2020-04" db="EMBL/GenBank/DDBJ databases">
        <authorList>
            <person name="Laetsch R D."/>
            <person name="Stevens L."/>
            <person name="Kumar S."/>
            <person name="Blaxter L. M."/>
        </authorList>
    </citation>
    <scope>NUCLEOTIDE SEQUENCE [LARGE SCALE GENOMIC DNA]</scope>
</reference>
<dbReference type="Proteomes" id="UP000494206">
    <property type="component" value="Unassembled WGS sequence"/>
</dbReference>
<feature type="compositionally biased region" description="Basic and acidic residues" evidence="1">
    <location>
        <begin position="1"/>
        <end position="30"/>
    </location>
</feature>
<sequence length="369" mass="42448">MHELKPHGSRGRDHKKDDESLDREEREATEKAFGIKSTTADHLKVTPREAAALRRELGVSAGEYELRAVIVNGIQGMHNFQILKVFSAFRASEVSILDSNNAIVHFLTRQDVAAMMLNMSKMIRRVRGKRRADEDGEVMSDDDDDVEEGQILKEKGDDIEVLEGIESNDRGIVESADGKDHVVIDVDVRKIPDGKWRLVVKHVPENRFLIVRYPTIKEFEKIPRHQLDDEEETSVAKKRRNADNDFWTHTNDYHSGLNIFDKEGNELDWDYEHDTRFYDKNEKTNHEESEVKKNDDKFELPKNVKVRGRGAVRCGFLFKKDDSCGKSLACDEEKAKKPRISGDETMKYEKDDVLSRVPAGRLDGRVEFH</sequence>
<keyword evidence="3" id="KW-1185">Reference proteome</keyword>
<evidence type="ECO:0000313" key="2">
    <source>
        <dbReference type="EMBL" id="CAB3398224.1"/>
    </source>
</evidence>
<evidence type="ECO:0000256" key="1">
    <source>
        <dbReference type="SAM" id="MobiDB-lite"/>
    </source>
</evidence>
<organism evidence="2 3">
    <name type="scientific">Caenorhabditis bovis</name>
    <dbReference type="NCBI Taxonomy" id="2654633"/>
    <lineage>
        <taxon>Eukaryota</taxon>
        <taxon>Metazoa</taxon>
        <taxon>Ecdysozoa</taxon>
        <taxon>Nematoda</taxon>
        <taxon>Chromadorea</taxon>
        <taxon>Rhabditida</taxon>
        <taxon>Rhabditina</taxon>
        <taxon>Rhabditomorpha</taxon>
        <taxon>Rhabditoidea</taxon>
        <taxon>Rhabditidae</taxon>
        <taxon>Peloderinae</taxon>
        <taxon>Caenorhabditis</taxon>
    </lineage>
</organism>
<feature type="region of interest" description="Disordered" evidence="1">
    <location>
        <begin position="1"/>
        <end position="35"/>
    </location>
</feature>